<dbReference type="Proteomes" id="UP001152484">
    <property type="component" value="Unassembled WGS sequence"/>
</dbReference>
<evidence type="ECO:0000256" key="1">
    <source>
        <dbReference type="SAM" id="MobiDB-lite"/>
    </source>
</evidence>
<accession>A0A9P0YW92</accession>
<sequence>MKEICPQKPKPLTQKKSFESKTVTSSNGDHDIMLGRFVETAGDPTTPSSMRVDITLWDSKRKRRNWSGGLKKKPVRSECASTTTTTTTTTTTYSNHKTTIDTGGSKRKR</sequence>
<reference evidence="2" key="1">
    <citation type="submission" date="2022-07" db="EMBL/GenBank/DDBJ databases">
        <authorList>
            <person name="Macas J."/>
            <person name="Novak P."/>
            <person name="Neumann P."/>
        </authorList>
    </citation>
    <scope>NUCLEOTIDE SEQUENCE</scope>
</reference>
<evidence type="ECO:0000313" key="3">
    <source>
        <dbReference type="Proteomes" id="UP001152484"/>
    </source>
</evidence>
<dbReference type="EMBL" id="CAMAPE010000010">
    <property type="protein sequence ID" value="CAH9077891.1"/>
    <property type="molecule type" value="Genomic_DNA"/>
</dbReference>
<name>A0A9P0YW92_CUSEU</name>
<feature type="non-terminal residue" evidence="2">
    <location>
        <position position="109"/>
    </location>
</feature>
<comment type="caution">
    <text evidence="2">The sequence shown here is derived from an EMBL/GenBank/DDBJ whole genome shotgun (WGS) entry which is preliminary data.</text>
</comment>
<evidence type="ECO:0000313" key="2">
    <source>
        <dbReference type="EMBL" id="CAH9077891.1"/>
    </source>
</evidence>
<keyword evidence="3" id="KW-1185">Reference proteome</keyword>
<feature type="compositionally biased region" description="Basic residues" evidence="1">
    <location>
        <begin position="65"/>
        <end position="74"/>
    </location>
</feature>
<feature type="compositionally biased region" description="Low complexity" evidence="1">
    <location>
        <begin position="82"/>
        <end position="92"/>
    </location>
</feature>
<proteinExistence type="predicted"/>
<feature type="region of interest" description="Disordered" evidence="1">
    <location>
        <begin position="1"/>
        <end position="29"/>
    </location>
</feature>
<dbReference type="AlphaFoldDB" id="A0A9P0YW92"/>
<dbReference type="OrthoDB" id="1937463at2759"/>
<gene>
    <name evidence="2" type="ORF">CEURO_LOCUS6489</name>
</gene>
<protein>
    <submittedName>
        <fullName evidence="2">Uncharacterized protein</fullName>
    </submittedName>
</protein>
<feature type="compositionally biased region" description="Polar residues" evidence="1">
    <location>
        <begin position="93"/>
        <end position="102"/>
    </location>
</feature>
<organism evidence="2 3">
    <name type="scientific">Cuscuta europaea</name>
    <name type="common">European dodder</name>
    <dbReference type="NCBI Taxonomy" id="41803"/>
    <lineage>
        <taxon>Eukaryota</taxon>
        <taxon>Viridiplantae</taxon>
        <taxon>Streptophyta</taxon>
        <taxon>Embryophyta</taxon>
        <taxon>Tracheophyta</taxon>
        <taxon>Spermatophyta</taxon>
        <taxon>Magnoliopsida</taxon>
        <taxon>eudicotyledons</taxon>
        <taxon>Gunneridae</taxon>
        <taxon>Pentapetalae</taxon>
        <taxon>asterids</taxon>
        <taxon>lamiids</taxon>
        <taxon>Solanales</taxon>
        <taxon>Convolvulaceae</taxon>
        <taxon>Cuscuteae</taxon>
        <taxon>Cuscuta</taxon>
        <taxon>Cuscuta subgen. Cuscuta</taxon>
    </lineage>
</organism>
<feature type="region of interest" description="Disordered" evidence="1">
    <location>
        <begin position="65"/>
        <end position="109"/>
    </location>
</feature>